<evidence type="ECO:0000313" key="3">
    <source>
        <dbReference type="Proteomes" id="UP001150879"/>
    </source>
</evidence>
<feature type="region of interest" description="Disordered" evidence="1">
    <location>
        <begin position="38"/>
        <end position="114"/>
    </location>
</feature>
<protein>
    <submittedName>
        <fullName evidence="2">SNF2-like protein</fullName>
    </submittedName>
</protein>
<dbReference type="Proteomes" id="UP001150879">
    <property type="component" value="Unassembled WGS sequence"/>
</dbReference>
<sequence>MSHLLYLHRHISTYFYSSSVYHHSDSGDIIVKLVPKQKGEGEALCNSPELRSPGLSKKMASDDSSYGESLSAMETDTGSIRTKSLKAARQTKETPNQGDLVQTGESQWKRVDED</sequence>
<name>A0A9W9ILE4_9EURO</name>
<gene>
    <name evidence="2" type="ORF">N7472_011144</name>
</gene>
<keyword evidence="3" id="KW-1185">Reference proteome</keyword>
<dbReference type="AlphaFoldDB" id="A0A9W9ILE4"/>
<accession>A0A9W9ILE4</accession>
<dbReference type="EMBL" id="JAPQKP010000008">
    <property type="protein sequence ID" value="KAJ5181184.1"/>
    <property type="molecule type" value="Genomic_DNA"/>
</dbReference>
<evidence type="ECO:0000256" key="1">
    <source>
        <dbReference type="SAM" id="MobiDB-lite"/>
    </source>
</evidence>
<organism evidence="2 3">
    <name type="scientific">Penicillium cf. griseofulvum</name>
    <dbReference type="NCBI Taxonomy" id="2972120"/>
    <lineage>
        <taxon>Eukaryota</taxon>
        <taxon>Fungi</taxon>
        <taxon>Dikarya</taxon>
        <taxon>Ascomycota</taxon>
        <taxon>Pezizomycotina</taxon>
        <taxon>Eurotiomycetes</taxon>
        <taxon>Eurotiomycetidae</taxon>
        <taxon>Eurotiales</taxon>
        <taxon>Aspergillaceae</taxon>
        <taxon>Penicillium</taxon>
    </lineage>
</organism>
<evidence type="ECO:0000313" key="2">
    <source>
        <dbReference type="EMBL" id="KAJ5181184.1"/>
    </source>
</evidence>
<feature type="compositionally biased region" description="Polar residues" evidence="1">
    <location>
        <begin position="93"/>
        <end position="106"/>
    </location>
</feature>
<proteinExistence type="predicted"/>
<reference evidence="2" key="2">
    <citation type="journal article" date="2023" name="IMA Fungus">
        <title>Comparative genomic study of the Penicillium genus elucidates a diverse pangenome and 15 lateral gene transfer events.</title>
        <authorList>
            <person name="Petersen C."/>
            <person name="Sorensen T."/>
            <person name="Nielsen M.R."/>
            <person name="Sondergaard T.E."/>
            <person name="Sorensen J.L."/>
            <person name="Fitzpatrick D.A."/>
            <person name="Frisvad J.C."/>
            <person name="Nielsen K.L."/>
        </authorList>
    </citation>
    <scope>NUCLEOTIDE SEQUENCE</scope>
    <source>
        <strain evidence="2">IBT 16849</strain>
    </source>
</reference>
<reference evidence="2" key="1">
    <citation type="submission" date="2022-11" db="EMBL/GenBank/DDBJ databases">
        <authorList>
            <person name="Petersen C."/>
        </authorList>
    </citation>
    <scope>NUCLEOTIDE SEQUENCE</scope>
    <source>
        <strain evidence="2">IBT 16849</strain>
    </source>
</reference>
<feature type="compositionally biased region" description="Polar residues" evidence="1">
    <location>
        <begin position="62"/>
        <end position="82"/>
    </location>
</feature>
<comment type="caution">
    <text evidence="2">The sequence shown here is derived from an EMBL/GenBank/DDBJ whole genome shotgun (WGS) entry which is preliminary data.</text>
</comment>